<gene>
    <name evidence="2" type="ORF">SAMN04487931_103135</name>
</gene>
<dbReference type="Proteomes" id="UP000199608">
    <property type="component" value="Unassembled WGS sequence"/>
</dbReference>
<organism evidence="2 3">
    <name type="scientific">Desulfobacula phenolica</name>
    <dbReference type="NCBI Taxonomy" id="90732"/>
    <lineage>
        <taxon>Bacteria</taxon>
        <taxon>Pseudomonadati</taxon>
        <taxon>Thermodesulfobacteriota</taxon>
        <taxon>Desulfobacteria</taxon>
        <taxon>Desulfobacterales</taxon>
        <taxon>Desulfobacteraceae</taxon>
        <taxon>Desulfobacula</taxon>
    </lineage>
</organism>
<reference evidence="3" key="1">
    <citation type="submission" date="2016-10" db="EMBL/GenBank/DDBJ databases">
        <authorList>
            <person name="Varghese N."/>
            <person name="Submissions S."/>
        </authorList>
    </citation>
    <scope>NUCLEOTIDE SEQUENCE [LARGE SCALE GENOMIC DNA]</scope>
    <source>
        <strain evidence="3">DSM 3384</strain>
    </source>
</reference>
<feature type="transmembrane region" description="Helical" evidence="1">
    <location>
        <begin position="7"/>
        <end position="24"/>
    </location>
</feature>
<evidence type="ECO:0000313" key="3">
    <source>
        <dbReference type="Proteomes" id="UP000199608"/>
    </source>
</evidence>
<name>A0A1H2EI09_9BACT</name>
<dbReference type="EMBL" id="FNLL01000003">
    <property type="protein sequence ID" value="SDT94755.1"/>
    <property type="molecule type" value="Genomic_DNA"/>
</dbReference>
<keyword evidence="1" id="KW-0472">Membrane</keyword>
<keyword evidence="3" id="KW-1185">Reference proteome</keyword>
<keyword evidence="1" id="KW-1133">Transmembrane helix</keyword>
<proteinExistence type="predicted"/>
<evidence type="ECO:0000256" key="1">
    <source>
        <dbReference type="SAM" id="Phobius"/>
    </source>
</evidence>
<keyword evidence="1" id="KW-0812">Transmembrane</keyword>
<accession>A0A1H2EI09</accession>
<feature type="transmembrane region" description="Helical" evidence="1">
    <location>
        <begin position="44"/>
        <end position="66"/>
    </location>
</feature>
<sequence length="70" mass="8205">MMDKKNFKFYYGILLVAVGLGVFYRIPQVMLQVETIEFFKQKLFLVRSSFYILGGLLILAGAVRIYKNYK</sequence>
<evidence type="ECO:0000313" key="2">
    <source>
        <dbReference type="EMBL" id="SDT94755.1"/>
    </source>
</evidence>
<dbReference type="AlphaFoldDB" id="A0A1H2EI09"/>
<protein>
    <submittedName>
        <fullName evidence="2">Uncharacterized protein</fullName>
    </submittedName>
</protein>
<dbReference type="RefSeq" id="WP_092231411.1">
    <property type="nucleotide sequence ID" value="NZ_FNLL01000003.1"/>
</dbReference>